<dbReference type="KEGG" id="sat:SYN_02235"/>
<dbReference type="Proteomes" id="UP000001933">
    <property type="component" value="Chromosome"/>
</dbReference>
<dbReference type="SUPFAM" id="SSF52540">
    <property type="entry name" value="P-loop containing nucleoside triphosphate hydrolases"/>
    <property type="match status" value="1"/>
</dbReference>
<dbReference type="SMR" id="Q2LQX8"/>
<dbReference type="HOGENOM" id="CLU_813605_0_0_7"/>
<dbReference type="eggNOG" id="COG0305">
    <property type="taxonomic scope" value="Bacteria"/>
</dbReference>
<dbReference type="InParanoid" id="Q2LQX8"/>
<reference evidence="1 2" key="1">
    <citation type="journal article" date="2007" name="Proc. Natl. Acad. Sci. U.S.A.">
        <title>The genome of Syntrophus aciditrophicus: life at the thermodynamic limit of microbial growth.</title>
        <authorList>
            <person name="McInerney M.J."/>
            <person name="Rohlin L."/>
            <person name="Mouttaki H."/>
            <person name="Kim U."/>
            <person name="Krupp R.S."/>
            <person name="Rios-Hernandez L."/>
            <person name="Sieber J."/>
            <person name="Struchtemeyer C.G."/>
            <person name="Bhattacharyya A."/>
            <person name="Campbell J.W."/>
            <person name="Gunsalus R.P."/>
        </authorList>
    </citation>
    <scope>NUCLEOTIDE SEQUENCE [LARGE SCALE GENOMIC DNA]</scope>
    <source>
        <strain evidence="1 2">SB</strain>
    </source>
</reference>
<sequence length="341" mass="37809">MPENDFFAGIDAQLDTWEFRTLADAFKPRPPLQYAITGLFTLPSLTIVFGAPGTLKSMLLGSAALHVAGGLPWLGRKVKAFPTMWLDMDNGKRRTDERFEALARHLGLNEGTPFFYISMPTPMFNAGDTGDTEAMVNRMISRGIKLLFIDNLGLISPGADENSDAMVKVMGNLRLLAERTDAAVVIIHHQRKKSKQTQTARTGETLRGHSSIEASLDLALLVEREFDSDIITVHSTKTRDTEVRPFAAEWRYEHKPGTDELETAGFVSAEGENSSETVLEKAIIETVSSNALINQTKLKDDVMKLTGIGRNQVINMIRALEVRKALNVKPGSNNEKLYYIE</sequence>
<organism evidence="1 2">
    <name type="scientific">Syntrophus aciditrophicus (strain SB)</name>
    <dbReference type="NCBI Taxonomy" id="56780"/>
    <lineage>
        <taxon>Bacteria</taxon>
        <taxon>Pseudomonadati</taxon>
        <taxon>Thermodesulfobacteriota</taxon>
        <taxon>Syntrophia</taxon>
        <taxon>Syntrophales</taxon>
        <taxon>Syntrophaceae</taxon>
        <taxon>Syntrophus</taxon>
    </lineage>
</organism>
<dbReference type="Gene3D" id="3.40.50.300">
    <property type="entry name" value="P-loop containing nucleotide triphosphate hydrolases"/>
    <property type="match status" value="1"/>
</dbReference>
<evidence type="ECO:0000313" key="1">
    <source>
        <dbReference type="EMBL" id="ABC76490.1"/>
    </source>
</evidence>
<evidence type="ECO:0000313" key="2">
    <source>
        <dbReference type="Proteomes" id="UP000001933"/>
    </source>
</evidence>
<dbReference type="DNASU" id="3884842"/>
<gene>
    <name evidence="1" type="ORF">SYN_02235</name>
</gene>
<dbReference type="STRING" id="56780.SYN_02235"/>
<dbReference type="InterPro" id="IPR027417">
    <property type="entry name" value="P-loop_NTPase"/>
</dbReference>
<proteinExistence type="predicted"/>
<dbReference type="OrthoDB" id="186937at2"/>
<dbReference type="Pfam" id="PF13481">
    <property type="entry name" value="AAA_25"/>
    <property type="match status" value="1"/>
</dbReference>
<protein>
    <submittedName>
        <fullName evidence="1">Hypothetical cytosolic protein</fullName>
    </submittedName>
</protein>
<dbReference type="EMBL" id="CP000252">
    <property type="protein sequence ID" value="ABC76490.1"/>
    <property type="molecule type" value="Genomic_DNA"/>
</dbReference>
<accession>Q2LQX8</accession>
<name>Q2LQX8_SYNAS</name>
<keyword evidence="2" id="KW-1185">Reference proteome</keyword>
<dbReference type="RefSeq" id="WP_011416524.1">
    <property type="nucleotide sequence ID" value="NC_007759.1"/>
</dbReference>
<dbReference type="AlphaFoldDB" id="Q2LQX8"/>